<proteinExistence type="predicted"/>
<dbReference type="EMBL" id="QAYE01000011">
    <property type="protein sequence ID" value="PTW44189.1"/>
    <property type="molecule type" value="Genomic_DNA"/>
</dbReference>
<dbReference type="GO" id="GO:0016757">
    <property type="term" value="F:glycosyltransferase activity"/>
    <property type="evidence" value="ECO:0007669"/>
    <property type="project" value="InterPro"/>
</dbReference>
<dbReference type="InterPro" id="IPR001296">
    <property type="entry name" value="Glyco_trans_1"/>
</dbReference>
<dbReference type="PANTHER" id="PTHR46401">
    <property type="entry name" value="GLYCOSYLTRANSFERASE WBBK-RELATED"/>
    <property type="match status" value="1"/>
</dbReference>
<evidence type="ECO:0000256" key="1">
    <source>
        <dbReference type="ARBA" id="ARBA00022679"/>
    </source>
</evidence>
<sequence length="388" mass="43385">MTFSSQQLWSVDFSVALENRTGKYFLGKDIIDDNRSMIADVRYWRGAETSGDKPENTILRYGLKLEKRLYAYSRSLRIPLRRASLRTLYLDPFTVVMSQLTPRDIVLCHDLGPLTHPELFTDWLRTLYERAYEKIRCVQPRMVFVSLSSQREFERLVGSDSPRSVIYPHLRADIDDRVQTPVLGLRPPFFLTVGSLGRRKNQLTAIRAFARSGLAAHGARYVLCGAHEPGWEAVVDAAAATAGVDLLPYVSDGELSWLYAQAKGFVLPSRLEGFGMPVAEAIGRGLVPIISRNSVLEEVAGEGASVVDPEDELAIAQEMIALWNMSHAEFSARSAALSKGISRFTREAFSKSWRCELTNERKASIGNKGQVFHSNGYLPELLKATPNI</sequence>
<name>A0A2T5TYA1_9SPHN</name>
<reference evidence="3 4" key="1">
    <citation type="submission" date="2018-04" db="EMBL/GenBank/DDBJ databases">
        <title>Genomic Encyclopedia of Type Strains, Phase III (KMG-III): the genomes of soil and plant-associated and newly described type strains.</title>
        <authorList>
            <person name="Whitman W."/>
        </authorList>
    </citation>
    <scope>NUCLEOTIDE SEQUENCE [LARGE SCALE GENOMIC DNA]</scope>
    <source>
        <strain evidence="3 4">MA-olki</strain>
    </source>
</reference>
<protein>
    <submittedName>
        <fullName evidence="3">Glycosyltransferase involved in cell wall biosynthesis</fullName>
    </submittedName>
</protein>
<feature type="domain" description="Glycosyl transferase family 1" evidence="2">
    <location>
        <begin position="186"/>
        <end position="325"/>
    </location>
</feature>
<dbReference type="AlphaFoldDB" id="A0A2T5TYA1"/>
<gene>
    <name evidence="3" type="ORF">C8J25_11125</name>
</gene>
<dbReference type="Pfam" id="PF00534">
    <property type="entry name" value="Glycos_transf_1"/>
    <property type="match status" value="1"/>
</dbReference>
<evidence type="ECO:0000313" key="3">
    <source>
        <dbReference type="EMBL" id="PTW44189.1"/>
    </source>
</evidence>
<dbReference type="Gene3D" id="3.40.50.2000">
    <property type="entry name" value="Glycogen Phosphorylase B"/>
    <property type="match status" value="1"/>
</dbReference>
<evidence type="ECO:0000259" key="2">
    <source>
        <dbReference type="Pfam" id="PF00534"/>
    </source>
</evidence>
<accession>A0A2T5TYA1</accession>
<keyword evidence="1 3" id="KW-0808">Transferase</keyword>
<dbReference type="SUPFAM" id="SSF53756">
    <property type="entry name" value="UDP-Glycosyltransferase/glycogen phosphorylase"/>
    <property type="match status" value="1"/>
</dbReference>
<comment type="caution">
    <text evidence="3">The sequence shown here is derived from an EMBL/GenBank/DDBJ whole genome shotgun (WGS) entry which is preliminary data.</text>
</comment>
<dbReference type="PANTHER" id="PTHR46401:SF2">
    <property type="entry name" value="GLYCOSYLTRANSFERASE WBBK-RELATED"/>
    <property type="match status" value="1"/>
</dbReference>
<organism evidence="3 4">
    <name type="scientific">Sphingomonas faeni</name>
    <dbReference type="NCBI Taxonomy" id="185950"/>
    <lineage>
        <taxon>Bacteria</taxon>
        <taxon>Pseudomonadati</taxon>
        <taxon>Pseudomonadota</taxon>
        <taxon>Alphaproteobacteria</taxon>
        <taxon>Sphingomonadales</taxon>
        <taxon>Sphingomonadaceae</taxon>
        <taxon>Sphingomonas</taxon>
    </lineage>
</organism>
<dbReference type="GO" id="GO:0009103">
    <property type="term" value="P:lipopolysaccharide biosynthetic process"/>
    <property type="evidence" value="ECO:0007669"/>
    <property type="project" value="TreeGrafter"/>
</dbReference>
<evidence type="ECO:0000313" key="4">
    <source>
        <dbReference type="Proteomes" id="UP000244013"/>
    </source>
</evidence>
<dbReference type="Proteomes" id="UP000244013">
    <property type="component" value="Unassembled WGS sequence"/>
</dbReference>